<reference evidence="1" key="2">
    <citation type="submission" date="2022-01" db="EMBL/GenBank/DDBJ databases">
        <authorList>
            <person name="Yamashiro T."/>
            <person name="Shiraishi A."/>
            <person name="Satake H."/>
            <person name="Nakayama K."/>
        </authorList>
    </citation>
    <scope>NUCLEOTIDE SEQUENCE</scope>
</reference>
<dbReference type="Proteomes" id="UP001151760">
    <property type="component" value="Unassembled WGS sequence"/>
</dbReference>
<protein>
    <submittedName>
        <fullName evidence="1">Ribonuclease H-like domain-containing protein</fullName>
    </submittedName>
</protein>
<reference evidence="1" key="1">
    <citation type="journal article" date="2022" name="Int. J. Mol. Sci.">
        <title>Draft Genome of Tanacetum Coccineum: Genomic Comparison of Closely Related Tanacetum-Family Plants.</title>
        <authorList>
            <person name="Yamashiro T."/>
            <person name="Shiraishi A."/>
            <person name="Nakayama K."/>
            <person name="Satake H."/>
        </authorList>
    </citation>
    <scope>NUCLEOTIDE SEQUENCE</scope>
</reference>
<proteinExistence type="predicted"/>
<organism evidence="1 2">
    <name type="scientific">Tanacetum coccineum</name>
    <dbReference type="NCBI Taxonomy" id="301880"/>
    <lineage>
        <taxon>Eukaryota</taxon>
        <taxon>Viridiplantae</taxon>
        <taxon>Streptophyta</taxon>
        <taxon>Embryophyta</taxon>
        <taxon>Tracheophyta</taxon>
        <taxon>Spermatophyta</taxon>
        <taxon>Magnoliopsida</taxon>
        <taxon>eudicotyledons</taxon>
        <taxon>Gunneridae</taxon>
        <taxon>Pentapetalae</taxon>
        <taxon>asterids</taxon>
        <taxon>campanulids</taxon>
        <taxon>Asterales</taxon>
        <taxon>Asteraceae</taxon>
        <taxon>Asteroideae</taxon>
        <taxon>Anthemideae</taxon>
        <taxon>Anthemidinae</taxon>
        <taxon>Tanacetum</taxon>
    </lineage>
</organism>
<sequence length="105" mass="11387">MGGCNSSRTPVDNDPRLGDGGTTFVILTLKTGVLAAYFQSTTDSLISYTDADWTGCPTNRDDAEYHGVANVVAETCWIRNLLRELHTPLSSATIVYCDNVSVCEH</sequence>
<comment type="caution">
    <text evidence="1">The sequence shown here is derived from an EMBL/GenBank/DDBJ whole genome shotgun (WGS) entry which is preliminary data.</text>
</comment>
<name>A0ABQ5DX13_9ASTR</name>
<keyword evidence="2" id="KW-1185">Reference proteome</keyword>
<evidence type="ECO:0000313" key="2">
    <source>
        <dbReference type="Proteomes" id="UP001151760"/>
    </source>
</evidence>
<accession>A0ABQ5DX13</accession>
<evidence type="ECO:0000313" key="1">
    <source>
        <dbReference type="EMBL" id="GJT42793.1"/>
    </source>
</evidence>
<gene>
    <name evidence="1" type="ORF">Tco_0951508</name>
</gene>
<dbReference type="EMBL" id="BQNB010015676">
    <property type="protein sequence ID" value="GJT42793.1"/>
    <property type="molecule type" value="Genomic_DNA"/>
</dbReference>